<dbReference type="AlphaFoldDB" id="A0A845SPQ3"/>
<comment type="caution">
    <text evidence="7">The sequence shown here is derived from an EMBL/GenBank/DDBJ whole genome shotgun (WGS) entry which is preliminary data.</text>
</comment>
<evidence type="ECO:0000313" key="7">
    <source>
        <dbReference type="EMBL" id="NDL64571.1"/>
    </source>
</evidence>
<dbReference type="SUPFAM" id="SSF54862">
    <property type="entry name" value="4Fe-4S ferredoxins"/>
    <property type="match status" value="1"/>
</dbReference>
<dbReference type="InterPro" id="IPR050294">
    <property type="entry name" value="RnfB_subfamily"/>
</dbReference>
<name>A0A845SPQ3_9GAMM</name>
<reference evidence="7 8" key="2">
    <citation type="submission" date="2020-02" db="EMBL/GenBank/DDBJ databases">
        <title>The new genus of Enterobacteriales.</title>
        <authorList>
            <person name="Kim I.S."/>
        </authorList>
    </citation>
    <scope>NUCLEOTIDE SEQUENCE [LARGE SCALE GENOMIC DNA]</scope>
    <source>
        <strain evidence="7 8">SAP-6</strain>
    </source>
</reference>
<dbReference type="InterPro" id="IPR017900">
    <property type="entry name" value="4Fe4S_Fe_S_CS"/>
</dbReference>
<evidence type="ECO:0000256" key="1">
    <source>
        <dbReference type="ARBA" id="ARBA00022485"/>
    </source>
</evidence>
<gene>
    <name evidence="7" type="ORF">GRH90_17695</name>
</gene>
<dbReference type="PROSITE" id="PS00198">
    <property type="entry name" value="4FE4S_FER_1"/>
    <property type="match status" value="1"/>
</dbReference>
<sequence length="175" mass="18267">MNHFIIADSSQCIGCRTCEIACAAAHSGPSGLNPQNFAPRLKVVKTERITTPVLCRQCENAPCANACPTGAIHYLDNCVQVRQSLCIGCKTCALACPYGMITVGAVPVAATATRPVARRASALKCDLCGERDRGPACVEACPTGALKVVRMNQLELGQSLKQRRAANGALPGLGG</sequence>
<dbReference type="EMBL" id="WUBS01000013">
    <property type="protein sequence ID" value="NDL64571.1"/>
    <property type="molecule type" value="Genomic_DNA"/>
</dbReference>
<evidence type="ECO:0000256" key="2">
    <source>
        <dbReference type="ARBA" id="ARBA00022723"/>
    </source>
</evidence>
<dbReference type="Pfam" id="PF13247">
    <property type="entry name" value="Fer4_11"/>
    <property type="match status" value="1"/>
</dbReference>
<reference evidence="7 8" key="1">
    <citation type="submission" date="2019-12" db="EMBL/GenBank/DDBJ databases">
        <authorList>
            <person name="Lee S.D."/>
        </authorList>
    </citation>
    <scope>NUCLEOTIDE SEQUENCE [LARGE SCALE GENOMIC DNA]</scope>
    <source>
        <strain evidence="7 8">SAP-6</strain>
    </source>
</reference>
<evidence type="ECO:0000256" key="3">
    <source>
        <dbReference type="ARBA" id="ARBA00022737"/>
    </source>
</evidence>
<evidence type="ECO:0000259" key="6">
    <source>
        <dbReference type="PROSITE" id="PS51379"/>
    </source>
</evidence>
<keyword evidence="2" id="KW-0479">Metal-binding</keyword>
<protein>
    <submittedName>
        <fullName evidence="7">4Fe-4S dicluster domain-containing protein</fullName>
    </submittedName>
</protein>
<dbReference type="CDD" id="cd10554">
    <property type="entry name" value="HycB_like"/>
    <property type="match status" value="1"/>
</dbReference>
<dbReference type="PANTHER" id="PTHR42859:SF17">
    <property type="entry name" value="ELECTRON TRANSPORT PROTEIN HYDN-RELATED"/>
    <property type="match status" value="1"/>
</dbReference>
<dbReference type="Pfam" id="PF12800">
    <property type="entry name" value="Fer4_4"/>
    <property type="match status" value="1"/>
</dbReference>
<keyword evidence="4" id="KW-0408">Iron</keyword>
<keyword evidence="8" id="KW-1185">Reference proteome</keyword>
<evidence type="ECO:0000313" key="8">
    <source>
        <dbReference type="Proteomes" id="UP000461443"/>
    </source>
</evidence>
<accession>A0A845SPQ3</accession>
<proteinExistence type="predicted"/>
<keyword evidence="3" id="KW-0677">Repeat</keyword>
<dbReference type="InterPro" id="IPR017896">
    <property type="entry name" value="4Fe4S_Fe-S-bd"/>
</dbReference>
<evidence type="ECO:0000256" key="5">
    <source>
        <dbReference type="ARBA" id="ARBA00023014"/>
    </source>
</evidence>
<dbReference type="Gene3D" id="3.30.70.20">
    <property type="match status" value="2"/>
</dbReference>
<evidence type="ECO:0000256" key="4">
    <source>
        <dbReference type="ARBA" id="ARBA00023004"/>
    </source>
</evidence>
<dbReference type="Proteomes" id="UP000461443">
    <property type="component" value="Unassembled WGS sequence"/>
</dbReference>
<keyword evidence="1" id="KW-0004">4Fe-4S</keyword>
<feature type="domain" description="4Fe-4S ferredoxin-type" evidence="6">
    <location>
        <begin position="77"/>
        <end position="106"/>
    </location>
</feature>
<keyword evidence="5" id="KW-0411">Iron-sulfur</keyword>
<organism evidence="7 8">
    <name type="scientific">Acerihabitans arboris</name>
    <dbReference type="NCBI Taxonomy" id="2691583"/>
    <lineage>
        <taxon>Bacteria</taxon>
        <taxon>Pseudomonadati</taxon>
        <taxon>Pseudomonadota</taxon>
        <taxon>Gammaproteobacteria</taxon>
        <taxon>Enterobacterales</taxon>
        <taxon>Pectobacteriaceae</taxon>
        <taxon>Acerihabitans</taxon>
    </lineage>
</organism>
<dbReference type="GO" id="GO:0051539">
    <property type="term" value="F:4 iron, 4 sulfur cluster binding"/>
    <property type="evidence" value="ECO:0007669"/>
    <property type="project" value="UniProtKB-KW"/>
</dbReference>
<dbReference type="GO" id="GO:0046872">
    <property type="term" value="F:metal ion binding"/>
    <property type="evidence" value="ECO:0007669"/>
    <property type="project" value="UniProtKB-KW"/>
</dbReference>
<feature type="domain" description="4Fe-4S ferredoxin-type" evidence="6">
    <location>
        <begin position="2"/>
        <end position="32"/>
    </location>
</feature>
<dbReference type="PANTHER" id="PTHR42859">
    <property type="entry name" value="OXIDOREDUCTASE"/>
    <property type="match status" value="1"/>
</dbReference>
<dbReference type="RefSeq" id="WP_162367287.1">
    <property type="nucleotide sequence ID" value="NZ_WUBS01000013.1"/>
</dbReference>
<dbReference type="PROSITE" id="PS51379">
    <property type="entry name" value="4FE4S_FER_2"/>
    <property type="match status" value="2"/>
</dbReference>